<accession>A0A2M7XDY5</accession>
<dbReference type="EMBL" id="PFWT01000017">
    <property type="protein sequence ID" value="PJA46098.1"/>
    <property type="molecule type" value="Genomic_DNA"/>
</dbReference>
<protein>
    <submittedName>
        <fullName evidence="2">Uncharacterized protein</fullName>
    </submittedName>
</protein>
<reference evidence="3" key="1">
    <citation type="submission" date="2017-09" db="EMBL/GenBank/DDBJ databases">
        <title>Depth-based differentiation of microbial function through sediment-hosted aquifers and enrichment of novel symbionts in the deep terrestrial subsurface.</title>
        <authorList>
            <person name="Probst A.J."/>
            <person name="Ladd B."/>
            <person name="Jarett J.K."/>
            <person name="Geller-Mcgrath D.E."/>
            <person name="Sieber C.M.K."/>
            <person name="Emerson J.B."/>
            <person name="Anantharaman K."/>
            <person name="Thomas B.C."/>
            <person name="Malmstrom R."/>
            <person name="Stieglmeier M."/>
            <person name="Klingl A."/>
            <person name="Woyke T."/>
            <person name="Ryan C.M."/>
            <person name="Banfield J.F."/>
        </authorList>
    </citation>
    <scope>NUCLEOTIDE SEQUENCE [LARGE SCALE GENOMIC DNA]</scope>
</reference>
<evidence type="ECO:0000256" key="1">
    <source>
        <dbReference type="SAM" id="MobiDB-lite"/>
    </source>
</evidence>
<dbReference type="Proteomes" id="UP000231263">
    <property type="component" value="Unassembled WGS sequence"/>
</dbReference>
<feature type="compositionally biased region" description="Acidic residues" evidence="1">
    <location>
        <begin position="323"/>
        <end position="340"/>
    </location>
</feature>
<feature type="region of interest" description="Disordered" evidence="1">
    <location>
        <begin position="320"/>
        <end position="340"/>
    </location>
</feature>
<dbReference type="AlphaFoldDB" id="A0A2M7XDY5"/>
<sequence>MRGFRNKGRGEGNRRVVEENLVDVEEREIDNEREYNSSEAIEFSRDFYKDITLHGKDVERYINRHFSEKRYKNRENPEIEFRPIKSAQFPNKNPELLRFFVESMRTRQYQMLVLEDGTGFLINLGVDGDAGICRIDSTEFDKIQDLNKKLRIGKITYEEYDNLRRYGTRDGSSLTWDELAQKNKGKSIKDILQDTLQDNLQDEDEKQYRDAIKNPERILKFEASTGSGRTIYGNKDYLAVDFGKEGSYRFAARFFNGREILTEHNGHEYIGEYNEIGKIENLPFNGASITLAPKRVESDGQYDWTVPLDPTLAHRGRAPYVEGQEDVFSEPGDPDYNDLY</sequence>
<evidence type="ECO:0000313" key="3">
    <source>
        <dbReference type="Proteomes" id="UP000231263"/>
    </source>
</evidence>
<name>A0A2M7XDY5_9BACT</name>
<organism evidence="2 3">
    <name type="scientific">Candidatus Uhrbacteria bacterium CG_4_9_14_3_um_filter_41_35</name>
    <dbReference type="NCBI Taxonomy" id="1975034"/>
    <lineage>
        <taxon>Bacteria</taxon>
        <taxon>Candidatus Uhriibacteriota</taxon>
    </lineage>
</organism>
<gene>
    <name evidence="2" type="ORF">CO173_03595</name>
</gene>
<proteinExistence type="predicted"/>
<evidence type="ECO:0000313" key="2">
    <source>
        <dbReference type="EMBL" id="PJA46098.1"/>
    </source>
</evidence>
<comment type="caution">
    <text evidence="2">The sequence shown here is derived from an EMBL/GenBank/DDBJ whole genome shotgun (WGS) entry which is preliminary data.</text>
</comment>